<dbReference type="RefSeq" id="XP_024716015.1">
    <property type="nucleotide sequence ID" value="XM_024856416.1"/>
</dbReference>
<name>A0A2P7YZC4_9ASCO</name>
<dbReference type="VEuPathDB" id="FungiDB:C7M61_000997"/>
<dbReference type="GeneID" id="36564388"/>
<dbReference type="GO" id="GO:0005743">
    <property type="term" value="C:mitochondrial inner membrane"/>
    <property type="evidence" value="ECO:0007669"/>
    <property type="project" value="InterPro"/>
</dbReference>
<dbReference type="Pfam" id="PF07961">
    <property type="entry name" value="MBA1"/>
    <property type="match status" value="1"/>
</dbReference>
<reference evidence="1 2" key="1">
    <citation type="submission" date="2018-03" db="EMBL/GenBank/DDBJ databases">
        <title>Candida pseudohaemulonii genome assembly and annotation.</title>
        <authorList>
            <person name="Munoz J.F."/>
            <person name="Gade L.G."/>
            <person name="Chow N.A."/>
            <person name="Litvintseva A.P."/>
            <person name="Loparev V.N."/>
            <person name="Cuomo C.A."/>
        </authorList>
    </citation>
    <scope>NUCLEOTIDE SEQUENCE [LARGE SCALE GENOMIC DNA]</scope>
    <source>
        <strain evidence="1 2">B12108</strain>
    </source>
</reference>
<evidence type="ECO:0000313" key="2">
    <source>
        <dbReference type="Proteomes" id="UP000241107"/>
    </source>
</evidence>
<accession>A0A2P7YZC4</accession>
<dbReference type="EMBL" id="PYFQ01000001">
    <property type="protein sequence ID" value="PSK41316.1"/>
    <property type="molecule type" value="Genomic_DNA"/>
</dbReference>
<keyword evidence="2" id="KW-1185">Reference proteome</keyword>
<evidence type="ECO:0000313" key="1">
    <source>
        <dbReference type="EMBL" id="PSK41316.1"/>
    </source>
</evidence>
<dbReference type="Gene3D" id="3.10.450.240">
    <property type="match status" value="1"/>
</dbReference>
<comment type="caution">
    <text evidence="1">The sequence shown here is derived from an EMBL/GenBank/DDBJ whole genome shotgun (WGS) entry which is preliminary data.</text>
</comment>
<organism evidence="1 2">
    <name type="scientific">Candidozyma pseudohaemuli</name>
    <dbReference type="NCBI Taxonomy" id="418784"/>
    <lineage>
        <taxon>Eukaryota</taxon>
        <taxon>Fungi</taxon>
        <taxon>Dikarya</taxon>
        <taxon>Ascomycota</taxon>
        <taxon>Saccharomycotina</taxon>
        <taxon>Pichiomycetes</taxon>
        <taxon>Metschnikowiaceae</taxon>
        <taxon>Candidozyma</taxon>
    </lineage>
</organism>
<dbReference type="OrthoDB" id="19619at2759"/>
<dbReference type="STRING" id="418784.A0A2P7YZC4"/>
<dbReference type="InterPro" id="IPR024621">
    <property type="entry name" value="Mba1"/>
</dbReference>
<dbReference type="Proteomes" id="UP000241107">
    <property type="component" value="Unassembled WGS sequence"/>
</dbReference>
<proteinExistence type="predicted"/>
<sequence length="280" mass="31695">MLGVRSITGVRLQPAVSLLARTSLKSAVATRSYAKNPDITKMPLNVFGCLADYYVPPRFLDCPITSWPRLVVRRLTAFAFNTIGVVRYKKDTNLKLHFDDWKERTIENYVKTNKVFAKACSARKDLRHKYIHEQLADVAGKHVVDALCSRALSFPSGAKLTWKLVKVVENPKVVSFNPLPNHDDITVFIQLVTKVKTKQQMTVETSEGEVQTTERLVTDYLVSTIDPFSEEQLLVGSIFESDHIRKVQPEFNPEDLEQATAFQNRAADLYREPPKALKSA</sequence>
<gene>
    <name evidence="1" type="ORF">C7M61_000997</name>
</gene>
<protein>
    <submittedName>
        <fullName evidence="1">Uncharacterized protein</fullName>
    </submittedName>
</protein>
<dbReference type="GO" id="GO:0032979">
    <property type="term" value="P:protein insertion into mitochondrial inner membrane from matrix"/>
    <property type="evidence" value="ECO:0007669"/>
    <property type="project" value="InterPro"/>
</dbReference>
<dbReference type="AlphaFoldDB" id="A0A2P7YZC4"/>